<evidence type="ECO:0000313" key="2">
    <source>
        <dbReference type="Proteomes" id="UP000076962"/>
    </source>
</evidence>
<proteinExistence type="predicted"/>
<organism evidence="1 2">
    <name type="scientific">Candidatus Thiomargarita nelsonii</name>
    <dbReference type="NCBI Taxonomy" id="1003181"/>
    <lineage>
        <taxon>Bacteria</taxon>
        <taxon>Pseudomonadati</taxon>
        <taxon>Pseudomonadota</taxon>
        <taxon>Gammaproteobacteria</taxon>
        <taxon>Thiotrichales</taxon>
        <taxon>Thiotrichaceae</taxon>
        <taxon>Thiomargarita</taxon>
    </lineage>
</organism>
<dbReference type="EMBL" id="LUTY01002646">
    <property type="protein sequence ID" value="OAD19838.1"/>
    <property type="molecule type" value="Genomic_DNA"/>
</dbReference>
<sequence>MNAMQHHGFQIVHPTMLGRTFVGIEKLRDASSIVAIRAVGLLTLAGSHDGEPVFSLQSITSGSKGETVFKHSILPLL</sequence>
<name>A0A176RVV3_9GAMM</name>
<evidence type="ECO:0000313" key="1">
    <source>
        <dbReference type="EMBL" id="OAD19838.1"/>
    </source>
</evidence>
<gene>
    <name evidence="1" type="ORF">THIOM_004503</name>
</gene>
<keyword evidence="2" id="KW-1185">Reference proteome</keyword>
<accession>A0A176RVV3</accession>
<protein>
    <submittedName>
        <fullName evidence="1">Uncharacterized protein</fullName>
    </submittedName>
</protein>
<reference evidence="1 2" key="1">
    <citation type="submission" date="2016-05" db="EMBL/GenBank/DDBJ databases">
        <title>Single-cell genome of chain-forming Candidatus Thiomargarita nelsonii and comparison to other large sulfur-oxidizing bacteria.</title>
        <authorList>
            <person name="Winkel M."/>
            <person name="Salman V."/>
            <person name="Woyke T."/>
            <person name="Schulz-Vogt H."/>
            <person name="Richter M."/>
            <person name="Flood B."/>
            <person name="Bailey J."/>
            <person name="Amann R."/>
            <person name="Mussmann M."/>
        </authorList>
    </citation>
    <scope>NUCLEOTIDE SEQUENCE [LARGE SCALE GENOMIC DNA]</scope>
    <source>
        <strain evidence="1 2">THI036</strain>
    </source>
</reference>
<dbReference type="Proteomes" id="UP000076962">
    <property type="component" value="Unassembled WGS sequence"/>
</dbReference>
<dbReference type="AlphaFoldDB" id="A0A176RVV3"/>
<comment type="caution">
    <text evidence="1">The sequence shown here is derived from an EMBL/GenBank/DDBJ whole genome shotgun (WGS) entry which is preliminary data.</text>
</comment>